<protein>
    <recommendedName>
        <fullName evidence="6">UDP-glucuronosyltransferase</fullName>
    </recommendedName>
</protein>
<dbReference type="GO" id="GO:0008194">
    <property type="term" value="F:UDP-glycosyltransferase activity"/>
    <property type="evidence" value="ECO:0007669"/>
    <property type="project" value="InterPro"/>
</dbReference>
<gene>
    <name evidence="4" type="ORF">GWI33_020643</name>
</gene>
<dbReference type="InterPro" id="IPR050271">
    <property type="entry name" value="UDP-glycosyltransferase"/>
</dbReference>
<dbReference type="EMBL" id="JAACXV010014582">
    <property type="protein sequence ID" value="KAF7265897.1"/>
    <property type="molecule type" value="Genomic_DNA"/>
</dbReference>
<keyword evidence="5" id="KW-1185">Reference proteome</keyword>
<dbReference type="PANTHER" id="PTHR48043">
    <property type="entry name" value="EG:EG0003.4 PROTEIN-RELATED"/>
    <property type="match status" value="1"/>
</dbReference>
<comment type="similarity">
    <text evidence="1">Belongs to the UDP-glycosyltransferase family.</text>
</comment>
<comment type="caution">
    <text evidence="4">The sequence shown here is derived from an EMBL/GenBank/DDBJ whole genome shotgun (WGS) entry which is preliminary data.</text>
</comment>
<dbReference type="CDD" id="cd03784">
    <property type="entry name" value="GT1_Gtf-like"/>
    <property type="match status" value="1"/>
</dbReference>
<organism evidence="4 5">
    <name type="scientific">Rhynchophorus ferrugineus</name>
    <name type="common">Red palm weevil</name>
    <name type="synonym">Curculio ferrugineus</name>
    <dbReference type="NCBI Taxonomy" id="354439"/>
    <lineage>
        <taxon>Eukaryota</taxon>
        <taxon>Metazoa</taxon>
        <taxon>Ecdysozoa</taxon>
        <taxon>Arthropoda</taxon>
        <taxon>Hexapoda</taxon>
        <taxon>Insecta</taxon>
        <taxon>Pterygota</taxon>
        <taxon>Neoptera</taxon>
        <taxon>Endopterygota</taxon>
        <taxon>Coleoptera</taxon>
        <taxon>Polyphaga</taxon>
        <taxon>Cucujiformia</taxon>
        <taxon>Curculionidae</taxon>
        <taxon>Dryophthorinae</taxon>
        <taxon>Rhynchophorus</taxon>
    </lineage>
</organism>
<accession>A0A834HRT6</accession>
<dbReference type="SUPFAM" id="SSF53756">
    <property type="entry name" value="UDP-Glycosyltransferase/glycogen phosphorylase"/>
    <property type="match status" value="1"/>
</dbReference>
<evidence type="ECO:0000256" key="1">
    <source>
        <dbReference type="ARBA" id="ARBA00009995"/>
    </source>
</evidence>
<dbReference type="Pfam" id="PF00201">
    <property type="entry name" value="UDPGT"/>
    <property type="match status" value="1"/>
</dbReference>
<dbReference type="PANTHER" id="PTHR48043:SF159">
    <property type="entry name" value="EG:EG0003.4 PROTEIN-RELATED"/>
    <property type="match status" value="1"/>
</dbReference>
<sequence>MIIGFLCNQTDSAKILGIIPTAAFSHQIAYMKFWRELSSKGHQVTVLTTDPQKNTSLTNLTEIDLSIGYKFIKEKHNWPEVIMQQTNPYKFLNHMLQMMYEATELYLQLPEVQNLINNKSLHFDLVMVEAVFPEWLIFGEIFNAPTIMLMSLDGTVQIHRMFQNPTHPVVYPEIFVPFVGHLSFTERLISTVLSWSFDYVKSQYMDRRQQIINTYFRNISNSIDTFTNKSSLLFLCVNPVLLLPRPYTPRTIVIGGGTTIQEPRELPSDVKHFLDSSEHGAILFSLGSNVQCEDLGEDTIKGFLKVLGELPYNTLWKFKNKFNYDIPENVKTYDWLFQQDILRHPKVKLFINQAGIQSLEEAIYFSVPIIAIPIYADQENNAKRLQQKGVLKRILLKPELNSTHLKETIVDMMQNKLYIEKMRKLSQFSMDQPMDGIQKAIWWTEYVIRHGGNVEYMINTAASQTPFYQYYLIDVTFNKIKLECKMKQS</sequence>
<evidence type="ECO:0000313" key="5">
    <source>
        <dbReference type="Proteomes" id="UP000625711"/>
    </source>
</evidence>
<evidence type="ECO:0008006" key="6">
    <source>
        <dbReference type="Google" id="ProtNLM"/>
    </source>
</evidence>
<evidence type="ECO:0000256" key="2">
    <source>
        <dbReference type="ARBA" id="ARBA00022676"/>
    </source>
</evidence>
<keyword evidence="2" id="KW-0328">Glycosyltransferase</keyword>
<reference evidence="4" key="1">
    <citation type="submission" date="2020-08" db="EMBL/GenBank/DDBJ databases">
        <title>Genome sequencing and assembly of the red palm weevil Rhynchophorus ferrugineus.</title>
        <authorList>
            <person name="Dias G.B."/>
            <person name="Bergman C.M."/>
            <person name="Manee M."/>
        </authorList>
    </citation>
    <scope>NUCLEOTIDE SEQUENCE</scope>
    <source>
        <strain evidence="4">AA-2017</strain>
        <tissue evidence="4">Whole larva</tissue>
    </source>
</reference>
<proteinExistence type="inferred from homology"/>
<dbReference type="OrthoDB" id="5835829at2759"/>
<dbReference type="Gene3D" id="3.40.50.2000">
    <property type="entry name" value="Glycogen Phosphorylase B"/>
    <property type="match status" value="2"/>
</dbReference>
<name>A0A834HRT6_RHYFE</name>
<dbReference type="FunFam" id="3.40.50.2000:FF:000021">
    <property type="entry name" value="UDP-glucuronosyltransferase"/>
    <property type="match status" value="1"/>
</dbReference>
<evidence type="ECO:0000256" key="3">
    <source>
        <dbReference type="ARBA" id="ARBA00022679"/>
    </source>
</evidence>
<dbReference type="AlphaFoldDB" id="A0A834HRT6"/>
<dbReference type="Proteomes" id="UP000625711">
    <property type="component" value="Unassembled WGS sequence"/>
</dbReference>
<evidence type="ECO:0000313" key="4">
    <source>
        <dbReference type="EMBL" id="KAF7265897.1"/>
    </source>
</evidence>
<dbReference type="InterPro" id="IPR002213">
    <property type="entry name" value="UDP_glucos_trans"/>
</dbReference>
<keyword evidence="3" id="KW-0808">Transferase</keyword>